<evidence type="ECO:0000313" key="3">
    <source>
        <dbReference type="Proteomes" id="UP000232875"/>
    </source>
</evidence>
<dbReference type="PANTHER" id="PTHR43735:SF2">
    <property type="entry name" value="FE-REGULATED PROTEIN 8"/>
    <property type="match status" value="1"/>
</dbReference>
<dbReference type="OrthoDB" id="202203at2759"/>
<dbReference type="AlphaFoldDB" id="A0A2N1JDU7"/>
<dbReference type="GO" id="GO:0005737">
    <property type="term" value="C:cytoplasm"/>
    <property type="evidence" value="ECO:0007669"/>
    <property type="project" value="TreeGrafter"/>
</dbReference>
<dbReference type="Proteomes" id="UP000232875">
    <property type="component" value="Unassembled WGS sequence"/>
</dbReference>
<dbReference type="Gene3D" id="3.50.50.100">
    <property type="match status" value="1"/>
</dbReference>
<feature type="domain" description="FAD/NAD(P)-binding" evidence="1">
    <location>
        <begin position="14"/>
        <end position="242"/>
    </location>
</feature>
<proteinExistence type="predicted"/>
<dbReference type="Pfam" id="PF07992">
    <property type="entry name" value="Pyr_redox_2"/>
    <property type="match status" value="1"/>
</dbReference>
<dbReference type="SUPFAM" id="SSF51905">
    <property type="entry name" value="FAD/NAD(P)-binding domain"/>
    <property type="match status" value="1"/>
</dbReference>
<dbReference type="InterPro" id="IPR036188">
    <property type="entry name" value="FAD/NAD-bd_sf"/>
</dbReference>
<organism evidence="2 3">
    <name type="scientific">Malassezia vespertilionis</name>
    <dbReference type="NCBI Taxonomy" id="2020962"/>
    <lineage>
        <taxon>Eukaryota</taxon>
        <taxon>Fungi</taxon>
        <taxon>Dikarya</taxon>
        <taxon>Basidiomycota</taxon>
        <taxon>Ustilaginomycotina</taxon>
        <taxon>Malasseziomycetes</taxon>
        <taxon>Malasseziales</taxon>
        <taxon>Malasseziaceae</taxon>
        <taxon>Malassezia</taxon>
    </lineage>
</organism>
<sequence length="355" mass="39264">MSNAEPHLVVCGQVSAITDECVTVQQHGDEQQAMKIDYSHLVYALGNHLPDPLRHDGYSKLKGMEWMKRCSERIEKSENIVVIGGGALGVQFATDIATRFAHKRVTLVHSRKQLMPRFDQRVHDMAYERIKKLGINVVLGHRVASVQQSHRDEAPTTQAENKEDVRYLVRTNQGLELDCDLLLLCTGTRPNSALMANFSPSSVDPQTRQIQVLQTLQVMRSVGHGEPNHFANIFAIGDVAETAALHAGYQAYYMGEVAAENILRQIIGVRSTAEPDSKVKEGETIPMQDFAPLSPMLKLTVGGGEVIKQDAPVADPTHPDKMVRPIIFTVPDTESMDVESVWVSLARADPSNMHA</sequence>
<dbReference type="GO" id="GO:0004174">
    <property type="term" value="F:electron-transferring-flavoprotein dehydrogenase activity"/>
    <property type="evidence" value="ECO:0007669"/>
    <property type="project" value="TreeGrafter"/>
</dbReference>
<dbReference type="EMBL" id="KZ454988">
    <property type="protein sequence ID" value="PKI84727.1"/>
    <property type="molecule type" value="Genomic_DNA"/>
</dbReference>
<keyword evidence="3" id="KW-1185">Reference proteome</keyword>
<dbReference type="PANTHER" id="PTHR43735">
    <property type="entry name" value="APOPTOSIS-INDUCING FACTOR 1"/>
    <property type="match status" value="1"/>
</dbReference>
<accession>A0A2N1JDU7</accession>
<name>A0A2N1JDU7_9BASI</name>
<dbReference type="STRING" id="2020962.A0A2N1JDU7"/>
<dbReference type="InterPro" id="IPR023753">
    <property type="entry name" value="FAD/NAD-binding_dom"/>
</dbReference>
<evidence type="ECO:0000259" key="1">
    <source>
        <dbReference type="Pfam" id="PF07992"/>
    </source>
</evidence>
<dbReference type="PRINTS" id="PR00411">
    <property type="entry name" value="PNDRDTASEI"/>
</dbReference>
<gene>
    <name evidence="2" type="ORF">MVES_000934</name>
</gene>
<dbReference type="PRINTS" id="PR00368">
    <property type="entry name" value="FADPNR"/>
</dbReference>
<protein>
    <recommendedName>
        <fullName evidence="1">FAD/NAD(P)-binding domain-containing protein</fullName>
    </recommendedName>
</protein>
<dbReference type="GO" id="GO:0050660">
    <property type="term" value="F:flavin adenine dinucleotide binding"/>
    <property type="evidence" value="ECO:0007669"/>
    <property type="project" value="TreeGrafter"/>
</dbReference>
<evidence type="ECO:0000313" key="2">
    <source>
        <dbReference type="EMBL" id="PKI84727.1"/>
    </source>
</evidence>
<reference evidence="2 3" key="1">
    <citation type="submission" date="2017-10" db="EMBL/GenBank/DDBJ databases">
        <title>A novel species of cold-tolerant Malassezia isolated from bats.</title>
        <authorList>
            <person name="Lorch J.M."/>
            <person name="Palmer J.M."/>
            <person name="Vanderwolf K.J."/>
            <person name="Schmidt K.Z."/>
            <person name="Verant M.L."/>
            <person name="Weller T.J."/>
            <person name="Blehert D.S."/>
        </authorList>
    </citation>
    <scope>NUCLEOTIDE SEQUENCE [LARGE SCALE GENOMIC DNA]</scope>
    <source>
        <strain evidence="2 3">NWHC:44797-103</strain>
    </source>
</reference>